<feature type="binding site" evidence="5">
    <location>
        <begin position="96"/>
        <end position="99"/>
    </location>
    <ligand>
        <name>substrate</name>
    </ligand>
</feature>
<dbReference type="InterPro" id="IPR005493">
    <property type="entry name" value="RraA/RraA-like"/>
</dbReference>
<dbReference type="GO" id="GO:0046872">
    <property type="term" value="F:metal ion binding"/>
    <property type="evidence" value="ECO:0007669"/>
    <property type="project" value="UniProtKB-KW"/>
</dbReference>
<feature type="binding site" evidence="5">
    <location>
        <position position="119"/>
    </location>
    <ligand>
        <name>Mg(2+)</name>
        <dbReference type="ChEBI" id="CHEBI:18420"/>
    </ligand>
</feature>
<gene>
    <name evidence="6" type="ORF">NOF55_02110</name>
</gene>
<dbReference type="PANTHER" id="PTHR33254">
    <property type="entry name" value="4-HYDROXY-4-METHYL-2-OXOGLUTARATE ALDOLASE 3-RELATED"/>
    <property type="match status" value="1"/>
</dbReference>
<comment type="caution">
    <text evidence="6">The sequence shown here is derived from an EMBL/GenBank/DDBJ whole genome shotgun (WGS) entry which is preliminary data.</text>
</comment>
<dbReference type="Proteomes" id="UP001208771">
    <property type="component" value="Unassembled WGS sequence"/>
</dbReference>
<evidence type="ECO:0000256" key="2">
    <source>
        <dbReference type="ARBA" id="ARBA00016549"/>
    </source>
</evidence>
<comment type="cofactor">
    <cofactor evidence="1">
        <name>a divalent metal cation</name>
        <dbReference type="ChEBI" id="CHEBI:60240"/>
    </cofactor>
</comment>
<dbReference type="AlphaFoldDB" id="A0AAE3MX20"/>
<protein>
    <recommendedName>
        <fullName evidence="2">Putative 4-hydroxy-4-methyl-2-oxoglutarate aldolase</fullName>
    </recommendedName>
    <alternativeName>
        <fullName evidence="3">Regulator of ribonuclease activity homolog</fullName>
    </alternativeName>
    <alternativeName>
        <fullName evidence="4">RraA-like protein</fullName>
    </alternativeName>
</protein>
<evidence type="ECO:0000256" key="4">
    <source>
        <dbReference type="ARBA" id="ARBA00030169"/>
    </source>
</evidence>
<dbReference type="SUPFAM" id="SSF89562">
    <property type="entry name" value="RraA-like"/>
    <property type="match status" value="1"/>
</dbReference>
<dbReference type="CDD" id="cd16841">
    <property type="entry name" value="RraA_family"/>
    <property type="match status" value="1"/>
</dbReference>
<dbReference type="EMBL" id="JANFPI010000001">
    <property type="protein sequence ID" value="MCX8995892.1"/>
    <property type="molecule type" value="Genomic_DNA"/>
</dbReference>
<name>A0AAE3MX20_9HYPH</name>
<evidence type="ECO:0000313" key="7">
    <source>
        <dbReference type="Proteomes" id="UP001208771"/>
    </source>
</evidence>
<proteinExistence type="predicted"/>
<dbReference type="Pfam" id="PF03737">
    <property type="entry name" value="RraA-like"/>
    <property type="match status" value="1"/>
</dbReference>
<dbReference type="RefSeq" id="WP_306409658.1">
    <property type="nucleotide sequence ID" value="NZ_JANFPI010000001.1"/>
</dbReference>
<keyword evidence="5" id="KW-0479">Metal-binding</keyword>
<evidence type="ECO:0000256" key="1">
    <source>
        <dbReference type="ARBA" id="ARBA00001968"/>
    </source>
</evidence>
<keyword evidence="7" id="KW-1185">Reference proteome</keyword>
<dbReference type="Gene3D" id="3.50.30.40">
    <property type="entry name" value="Ribonuclease E inhibitor RraA/RraA-like"/>
    <property type="match status" value="1"/>
</dbReference>
<evidence type="ECO:0000256" key="3">
    <source>
        <dbReference type="ARBA" id="ARBA00029596"/>
    </source>
</evidence>
<accession>A0AAE3MX20</accession>
<evidence type="ECO:0000313" key="6">
    <source>
        <dbReference type="EMBL" id="MCX8995892.1"/>
    </source>
</evidence>
<organism evidence="6 7">
    <name type="scientific">Ectorhizobium quercum</name>
    <dbReference type="NCBI Taxonomy" id="2965071"/>
    <lineage>
        <taxon>Bacteria</taxon>
        <taxon>Pseudomonadati</taxon>
        <taxon>Pseudomonadota</taxon>
        <taxon>Alphaproteobacteria</taxon>
        <taxon>Hyphomicrobiales</taxon>
        <taxon>Rhizobiaceae</taxon>
        <taxon>Ectorhizobium</taxon>
    </lineage>
</organism>
<reference evidence="6" key="1">
    <citation type="submission" date="2022-07" db="EMBL/GenBank/DDBJ databases">
        <title>Ectorhizobium quercum gen.nov., sp. nov.</title>
        <authorList>
            <person name="Ma T."/>
            <person name="Li Y."/>
        </authorList>
    </citation>
    <scope>NUCLEOTIDE SEQUENCE</scope>
    <source>
        <strain evidence="6">BDR2-2</strain>
    </source>
</reference>
<dbReference type="PANTHER" id="PTHR33254:SF4">
    <property type="entry name" value="4-HYDROXY-4-METHYL-2-OXOGLUTARATE ALDOLASE 3-RELATED"/>
    <property type="match status" value="1"/>
</dbReference>
<evidence type="ECO:0000256" key="5">
    <source>
        <dbReference type="PIRSR" id="PIRSR605493-1"/>
    </source>
</evidence>
<sequence>MQKYRIDSMPAPADTALLAELEKIETASVGHLRYTGFMHGDIQSLDRGQKTRAGVAVTLALPAVCSTLLHYALSHVRPGDMLVIDRLGDGKHACLGGAVARAAKQAGLAGVVIDGPCTDVAEILAEGLPVWCRGVSPVTTRQAELGGTFNRPVSCGGVPVLPGDIVLADASGVVAFPADEAWEIATECIAREIRVARTMERLLTGEKLGDITRAVEKVNSHLAIKAQRHEQKGGKHG</sequence>
<comment type="cofactor">
    <cofactor evidence="5">
        <name>Mg(2+)</name>
        <dbReference type="ChEBI" id="CHEBI:18420"/>
    </cofactor>
</comment>
<keyword evidence="5" id="KW-0460">Magnesium</keyword>
<dbReference type="InterPro" id="IPR036704">
    <property type="entry name" value="RraA/RraA-like_sf"/>
</dbReference>